<keyword evidence="1" id="KW-0812">Transmembrane</keyword>
<evidence type="ECO:0000256" key="1">
    <source>
        <dbReference type="SAM" id="Phobius"/>
    </source>
</evidence>
<organism evidence="2 3">
    <name type="scientific">Streptomyces narbonensis</name>
    <dbReference type="NCBI Taxonomy" id="67333"/>
    <lineage>
        <taxon>Bacteria</taxon>
        <taxon>Bacillati</taxon>
        <taxon>Actinomycetota</taxon>
        <taxon>Actinomycetes</taxon>
        <taxon>Kitasatosporales</taxon>
        <taxon>Streptomycetaceae</taxon>
        <taxon>Streptomyces</taxon>
    </lineage>
</organism>
<reference evidence="2 3" key="1">
    <citation type="submission" date="2024-06" db="EMBL/GenBank/DDBJ databases">
        <title>The Natural Products Discovery Center: Release of the First 8490 Sequenced Strains for Exploring Actinobacteria Biosynthetic Diversity.</title>
        <authorList>
            <person name="Kalkreuter E."/>
            <person name="Kautsar S.A."/>
            <person name="Yang D."/>
            <person name="Bader C.D."/>
            <person name="Teijaro C.N."/>
            <person name="Fluegel L."/>
            <person name="Davis C.M."/>
            <person name="Simpson J.R."/>
            <person name="Lauterbach L."/>
            <person name="Steele A.D."/>
            <person name="Gui C."/>
            <person name="Meng S."/>
            <person name="Li G."/>
            <person name="Viehrig K."/>
            <person name="Ye F."/>
            <person name="Su P."/>
            <person name="Kiefer A.F."/>
            <person name="Nichols A."/>
            <person name="Cepeda A.J."/>
            <person name="Yan W."/>
            <person name="Fan B."/>
            <person name="Jiang Y."/>
            <person name="Adhikari A."/>
            <person name="Zheng C.-J."/>
            <person name="Schuster L."/>
            <person name="Cowan T.M."/>
            <person name="Smanski M.J."/>
            <person name="Chevrette M.G."/>
            <person name="De Carvalho L.P.S."/>
            <person name="Shen B."/>
        </authorList>
    </citation>
    <scope>NUCLEOTIDE SEQUENCE [LARGE SCALE GENOMIC DNA]</scope>
    <source>
        <strain evidence="2 3">NPDC045974</strain>
    </source>
</reference>
<accession>A0ABV3CLQ8</accession>
<evidence type="ECO:0000313" key="3">
    <source>
        <dbReference type="Proteomes" id="UP001551329"/>
    </source>
</evidence>
<comment type="caution">
    <text evidence="2">The sequence shown here is derived from an EMBL/GenBank/DDBJ whole genome shotgun (WGS) entry which is preliminary data.</text>
</comment>
<keyword evidence="1" id="KW-0472">Membrane</keyword>
<name>A0ABV3CLQ8_9ACTN</name>
<gene>
    <name evidence="2" type="ORF">AB0A88_37180</name>
</gene>
<dbReference type="EMBL" id="JBEZAE010000045">
    <property type="protein sequence ID" value="MEU7075718.1"/>
    <property type="molecule type" value="Genomic_DNA"/>
</dbReference>
<dbReference type="RefSeq" id="WP_358478181.1">
    <property type="nucleotide sequence ID" value="NZ_JBEZAE010000045.1"/>
</dbReference>
<feature type="transmembrane region" description="Helical" evidence="1">
    <location>
        <begin position="56"/>
        <end position="74"/>
    </location>
</feature>
<protein>
    <submittedName>
        <fullName evidence="2">Uncharacterized protein</fullName>
    </submittedName>
</protein>
<keyword evidence="3" id="KW-1185">Reference proteome</keyword>
<sequence>MAWRYECGACGVTTGWLPKDQASAKRDEHRDAVHPGMVPVLEVFESNAKSIAKDPAALRMWAAIAIVCLIAWLIQINR</sequence>
<proteinExistence type="predicted"/>
<keyword evidence="1" id="KW-1133">Transmembrane helix</keyword>
<evidence type="ECO:0000313" key="2">
    <source>
        <dbReference type="EMBL" id="MEU7075718.1"/>
    </source>
</evidence>
<dbReference type="Proteomes" id="UP001551329">
    <property type="component" value="Unassembled WGS sequence"/>
</dbReference>